<evidence type="ECO:0000313" key="2">
    <source>
        <dbReference type="EMBL" id="MBW3081998.1"/>
    </source>
</evidence>
<evidence type="ECO:0000256" key="1">
    <source>
        <dbReference type="SAM" id="MobiDB-lite"/>
    </source>
</evidence>
<proteinExistence type="predicted"/>
<accession>A0ABS6W688</accession>
<protein>
    <submittedName>
        <fullName evidence="2">Uncharacterized protein</fullName>
    </submittedName>
</protein>
<comment type="caution">
    <text evidence="2">The sequence shown here is derived from an EMBL/GenBank/DDBJ whole genome shotgun (WGS) entry which is preliminary data.</text>
</comment>
<evidence type="ECO:0000313" key="3">
    <source>
        <dbReference type="Proteomes" id="UP000812844"/>
    </source>
</evidence>
<reference evidence="2 3" key="1">
    <citation type="submission" date="2021-05" db="EMBL/GenBank/DDBJ databases">
        <title>Phylogenetic classification of ten novel species belonging to the genus Bifidobacterium comprising B. colchicus sp. nov., B. abeli sp. nov., B. bicoloris sp. nov., B. guerezis sp. nov., B. rosaliae sp. nov., B. santillanensis sp. nov., B. argentati sp. nov., B. amazzoni sp. nov., B. pluviali sp. nov., and B. pinnaculum sp. nov.</title>
        <authorList>
            <person name="Lugli G.A."/>
            <person name="Ruiz Garcia L."/>
            <person name="Margolles A."/>
            <person name="Ventura M."/>
        </authorList>
    </citation>
    <scope>NUCLEOTIDE SEQUENCE [LARGE SCALE GENOMIC DNA]</scope>
    <source>
        <strain evidence="2 3">6T3</strain>
    </source>
</reference>
<name>A0ABS6W688_9BIFI</name>
<dbReference type="RefSeq" id="WP_219079673.1">
    <property type="nucleotide sequence ID" value="NZ_JAHBBD010000001.1"/>
</dbReference>
<organism evidence="2 3">
    <name type="scientific">Bifidobacterium phasiani</name>
    <dbReference type="NCBI Taxonomy" id="2834431"/>
    <lineage>
        <taxon>Bacteria</taxon>
        <taxon>Bacillati</taxon>
        <taxon>Actinomycetota</taxon>
        <taxon>Actinomycetes</taxon>
        <taxon>Bifidobacteriales</taxon>
        <taxon>Bifidobacteriaceae</taxon>
        <taxon>Bifidobacterium</taxon>
    </lineage>
</organism>
<keyword evidence="3" id="KW-1185">Reference proteome</keyword>
<dbReference type="EMBL" id="JAHBBD010000001">
    <property type="protein sequence ID" value="MBW3081998.1"/>
    <property type="molecule type" value="Genomic_DNA"/>
</dbReference>
<gene>
    <name evidence="2" type="ORF">KIH73_01135</name>
</gene>
<sequence length="102" mass="11102">MVSRSTVNEPGGRPDGNPWGTASAFYRDITDLEDVVPGDVVYLSNVGGELMVAYRVGQVVRCDGLTHLYVAGLASRRYTLGGASMMRFDGARRPLHDVEAER</sequence>
<feature type="region of interest" description="Disordered" evidence="1">
    <location>
        <begin position="1"/>
        <end position="20"/>
    </location>
</feature>
<dbReference type="Proteomes" id="UP000812844">
    <property type="component" value="Unassembled WGS sequence"/>
</dbReference>